<protein>
    <recommendedName>
        <fullName evidence="3">Reverse transcriptase domain-containing protein</fullName>
    </recommendedName>
</protein>
<sequence length="134" mass="15637">MVKKIMKILSKFCDKASHEKNHKGNDHIDDVVNINNCLRNLKKTPDFNFHPKCEKLQTTNISFADDLLFFTRGDEISVKIMMLEFKKFYEASGLKEHPTKDKFYFGGVKEEYQKEIIETTRFAACTLPFKYSGV</sequence>
<dbReference type="Gramene" id="Psat03G0421000-T1">
    <property type="protein sequence ID" value="KAI5429538.1"/>
    <property type="gene ID" value="KIW84_034210"/>
</dbReference>
<evidence type="ECO:0000313" key="2">
    <source>
        <dbReference type="Proteomes" id="UP001058974"/>
    </source>
</evidence>
<reference evidence="1 2" key="1">
    <citation type="journal article" date="2022" name="Nat. Genet.">
        <title>Improved pea reference genome and pan-genome highlight genomic features and evolutionary characteristics.</title>
        <authorList>
            <person name="Yang T."/>
            <person name="Liu R."/>
            <person name="Luo Y."/>
            <person name="Hu S."/>
            <person name="Wang D."/>
            <person name="Wang C."/>
            <person name="Pandey M.K."/>
            <person name="Ge S."/>
            <person name="Xu Q."/>
            <person name="Li N."/>
            <person name="Li G."/>
            <person name="Huang Y."/>
            <person name="Saxena R.K."/>
            <person name="Ji Y."/>
            <person name="Li M."/>
            <person name="Yan X."/>
            <person name="He Y."/>
            <person name="Liu Y."/>
            <person name="Wang X."/>
            <person name="Xiang C."/>
            <person name="Varshney R.K."/>
            <person name="Ding H."/>
            <person name="Gao S."/>
            <person name="Zong X."/>
        </authorList>
    </citation>
    <scope>NUCLEOTIDE SEQUENCE [LARGE SCALE GENOMIC DNA]</scope>
    <source>
        <strain evidence="1 2">cv. Zhongwan 6</strain>
    </source>
</reference>
<evidence type="ECO:0008006" key="3">
    <source>
        <dbReference type="Google" id="ProtNLM"/>
    </source>
</evidence>
<dbReference type="AlphaFoldDB" id="A0A9D4XXW0"/>
<dbReference type="Proteomes" id="UP001058974">
    <property type="component" value="Chromosome 3"/>
</dbReference>
<gene>
    <name evidence="1" type="ORF">KIW84_034210</name>
</gene>
<organism evidence="1 2">
    <name type="scientific">Pisum sativum</name>
    <name type="common">Garden pea</name>
    <name type="synonym">Lathyrus oleraceus</name>
    <dbReference type="NCBI Taxonomy" id="3888"/>
    <lineage>
        <taxon>Eukaryota</taxon>
        <taxon>Viridiplantae</taxon>
        <taxon>Streptophyta</taxon>
        <taxon>Embryophyta</taxon>
        <taxon>Tracheophyta</taxon>
        <taxon>Spermatophyta</taxon>
        <taxon>Magnoliopsida</taxon>
        <taxon>eudicotyledons</taxon>
        <taxon>Gunneridae</taxon>
        <taxon>Pentapetalae</taxon>
        <taxon>rosids</taxon>
        <taxon>fabids</taxon>
        <taxon>Fabales</taxon>
        <taxon>Fabaceae</taxon>
        <taxon>Papilionoideae</taxon>
        <taxon>50 kb inversion clade</taxon>
        <taxon>NPAAA clade</taxon>
        <taxon>Hologalegina</taxon>
        <taxon>IRL clade</taxon>
        <taxon>Fabeae</taxon>
        <taxon>Lathyrus</taxon>
    </lineage>
</organism>
<name>A0A9D4XXW0_PEA</name>
<proteinExistence type="predicted"/>
<dbReference type="EMBL" id="JAMSHJ010000003">
    <property type="protein sequence ID" value="KAI5429538.1"/>
    <property type="molecule type" value="Genomic_DNA"/>
</dbReference>
<evidence type="ECO:0000313" key="1">
    <source>
        <dbReference type="EMBL" id="KAI5429538.1"/>
    </source>
</evidence>
<accession>A0A9D4XXW0</accession>
<keyword evidence="2" id="KW-1185">Reference proteome</keyword>
<comment type="caution">
    <text evidence="1">The sequence shown here is derived from an EMBL/GenBank/DDBJ whole genome shotgun (WGS) entry which is preliminary data.</text>
</comment>